<reference evidence="1 2" key="1">
    <citation type="submission" date="2017-07" db="EMBL/GenBank/DDBJ databases">
        <title>Fictibacillus sp. nov. GDSW-R2A3 Genome sequencing and assembly.</title>
        <authorList>
            <person name="Mayilraj S."/>
        </authorList>
    </citation>
    <scope>NUCLEOTIDE SEQUENCE [LARGE SCALE GENOMIC DNA]</scope>
    <source>
        <strain evidence="1 2">GDSW-R2A3</strain>
    </source>
</reference>
<protein>
    <recommendedName>
        <fullName evidence="3">DUF2536 domain-containing protein</fullName>
    </recommendedName>
</protein>
<dbReference type="AlphaFoldDB" id="A0A235FAG9"/>
<dbReference type="EMBL" id="NOII01000002">
    <property type="protein sequence ID" value="OYD58014.1"/>
    <property type="molecule type" value="Genomic_DNA"/>
</dbReference>
<proteinExistence type="predicted"/>
<evidence type="ECO:0000313" key="2">
    <source>
        <dbReference type="Proteomes" id="UP000215059"/>
    </source>
</evidence>
<organism evidence="1 2">
    <name type="scientific">Fictibacillus aquaticus</name>
    <dbReference type="NCBI Taxonomy" id="2021314"/>
    <lineage>
        <taxon>Bacteria</taxon>
        <taxon>Bacillati</taxon>
        <taxon>Bacillota</taxon>
        <taxon>Bacilli</taxon>
        <taxon>Bacillales</taxon>
        <taxon>Fictibacillaceae</taxon>
        <taxon>Fictibacillus</taxon>
    </lineage>
</organism>
<comment type="caution">
    <text evidence="1">The sequence shown here is derived from an EMBL/GenBank/DDBJ whole genome shotgun (WGS) entry which is preliminary data.</text>
</comment>
<sequence length="70" mass="7929">MNFITELIHDKVEAAEAVSLLELEKKINDLIEINKALMLEVHHISYQVASSPKGFLLYSAIVHFKAKKHA</sequence>
<dbReference type="Proteomes" id="UP000215059">
    <property type="component" value="Unassembled WGS sequence"/>
</dbReference>
<dbReference type="RefSeq" id="WP_094252047.1">
    <property type="nucleotide sequence ID" value="NZ_JBHLXL010000001.1"/>
</dbReference>
<name>A0A235FAG9_9BACL</name>
<evidence type="ECO:0008006" key="3">
    <source>
        <dbReference type="Google" id="ProtNLM"/>
    </source>
</evidence>
<dbReference type="OrthoDB" id="2454327at2"/>
<dbReference type="InterPro" id="IPR019686">
    <property type="entry name" value="DUF2536"/>
</dbReference>
<gene>
    <name evidence="1" type="ORF">CGZ90_08985</name>
</gene>
<accession>A0A235FAG9</accession>
<dbReference type="Pfam" id="PF10750">
    <property type="entry name" value="DUF2536"/>
    <property type="match status" value="1"/>
</dbReference>
<evidence type="ECO:0000313" key="1">
    <source>
        <dbReference type="EMBL" id="OYD58014.1"/>
    </source>
</evidence>
<keyword evidence="2" id="KW-1185">Reference proteome</keyword>